<keyword evidence="7 12" id="KW-0479">Metal-binding</keyword>
<feature type="binding site" evidence="14">
    <location>
        <position position="161"/>
    </location>
    <ligand>
        <name>NADP(+)</name>
        <dbReference type="ChEBI" id="CHEBI:58349"/>
    </ligand>
</feature>
<evidence type="ECO:0000256" key="12">
    <source>
        <dbReference type="PIRNR" id="PIRNR006769"/>
    </source>
</evidence>
<evidence type="ECO:0000256" key="1">
    <source>
        <dbReference type="ARBA" id="ARBA00002151"/>
    </source>
</evidence>
<evidence type="ECO:0000256" key="2">
    <source>
        <dbReference type="ARBA" id="ARBA00004882"/>
    </source>
</evidence>
<evidence type="ECO:0000256" key="5">
    <source>
        <dbReference type="ARBA" id="ARBA00007417"/>
    </source>
</evidence>
<name>A0AAE2SB77_9BACT</name>
<dbReference type="PROSITE" id="PS51747">
    <property type="entry name" value="CYT_DCMP_DEAMINASES_2"/>
    <property type="match status" value="1"/>
</dbReference>
<feature type="binding site" evidence="15">
    <location>
        <position position="91"/>
    </location>
    <ligand>
        <name>Zn(2+)</name>
        <dbReference type="ChEBI" id="CHEBI:29105"/>
        <note>catalytic</note>
    </ligand>
</feature>
<feature type="binding site" evidence="14">
    <location>
        <position position="203"/>
    </location>
    <ligand>
        <name>substrate</name>
    </ligand>
</feature>
<feature type="binding site" evidence="14">
    <location>
        <position position="211"/>
    </location>
    <ligand>
        <name>substrate</name>
    </ligand>
</feature>
<organism evidence="17 18">
    <name type="scientific">Oceaniferula flava</name>
    <dbReference type="NCBI Taxonomy" id="2800421"/>
    <lineage>
        <taxon>Bacteria</taxon>
        <taxon>Pseudomonadati</taxon>
        <taxon>Verrucomicrobiota</taxon>
        <taxon>Verrucomicrobiia</taxon>
        <taxon>Verrucomicrobiales</taxon>
        <taxon>Verrucomicrobiaceae</taxon>
        <taxon>Oceaniferula</taxon>
    </lineage>
</organism>
<comment type="pathway">
    <text evidence="3 12">Cofactor biosynthesis; riboflavin biosynthesis; 5-amino-6-(D-ribitylamino)uracil from GTP: step 3/4.</text>
</comment>
<dbReference type="PANTHER" id="PTHR38011">
    <property type="entry name" value="DIHYDROFOLATE REDUCTASE FAMILY PROTEIN (AFU_ORTHOLOGUE AFUA_8G06820)"/>
    <property type="match status" value="1"/>
</dbReference>
<dbReference type="PIRSF" id="PIRSF006769">
    <property type="entry name" value="RibD"/>
    <property type="match status" value="1"/>
</dbReference>
<dbReference type="GO" id="GO:0009231">
    <property type="term" value="P:riboflavin biosynthetic process"/>
    <property type="evidence" value="ECO:0007669"/>
    <property type="project" value="UniProtKB-KW"/>
</dbReference>
<evidence type="ECO:0000256" key="3">
    <source>
        <dbReference type="ARBA" id="ARBA00004910"/>
    </source>
</evidence>
<feature type="domain" description="CMP/dCMP-type deaminase" evidence="16">
    <location>
        <begin position="5"/>
        <end position="129"/>
    </location>
</feature>
<feature type="binding site" evidence="14">
    <location>
        <position position="177"/>
    </location>
    <ligand>
        <name>NADP(+)</name>
        <dbReference type="ChEBI" id="CHEBI:58349"/>
    </ligand>
</feature>
<dbReference type="InterPro" id="IPR016192">
    <property type="entry name" value="APOBEC/CMP_deaminase_Zn-bd"/>
</dbReference>
<evidence type="ECO:0000313" key="18">
    <source>
        <dbReference type="Proteomes" id="UP000634206"/>
    </source>
</evidence>
<dbReference type="GO" id="GO:0008835">
    <property type="term" value="F:diaminohydroxyphosphoribosylaminopyrimidine deaminase activity"/>
    <property type="evidence" value="ECO:0007669"/>
    <property type="project" value="UniProtKB-EC"/>
</dbReference>
<dbReference type="PROSITE" id="PS00903">
    <property type="entry name" value="CYT_DCMP_DEAMINASES_1"/>
    <property type="match status" value="1"/>
</dbReference>
<dbReference type="InterPro" id="IPR050765">
    <property type="entry name" value="Riboflavin_Biosynth_HTPR"/>
</dbReference>
<evidence type="ECO:0000256" key="4">
    <source>
        <dbReference type="ARBA" id="ARBA00005259"/>
    </source>
</evidence>
<dbReference type="SUPFAM" id="SSF53597">
    <property type="entry name" value="Dihydrofolate reductase-like"/>
    <property type="match status" value="1"/>
</dbReference>
<gene>
    <name evidence="17" type="primary">ribD</name>
    <name evidence="17" type="ORF">JIN83_09760</name>
</gene>
<comment type="cofactor">
    <cofactor evidence="12 15">
        <name>Zn(2+)</name>
        <dbReference type="ChEBI" id="CHEBI:29105"/>
    </cofactor>
    <text evidence="12 15">Binds 1 zinc ion.</text>
</comment>
<evidence type="ECO:0000256" key="13">
    <source>
        <dbReference type="PIRSR" id="PIRSR006769-1"/>
    </source>
</evidence>
<dbReference type="NCBIfam" id="TIGR00326">
    <property type="entry name" value="eubact_ribD"/>
    <property type="match status" value="1"/>
</dbReference>
<dbReference type="Pfam" id="PF01872">
    <property type="entry name" value="RibD_C"/>
    <property type="match status" value="1"/>
</dbReference>
<dbReference type="EC" id="1.1.1.193" evidence="12"/>
<dbReference type="InterPro" id="IPR004794">
    <property type="entry name" value="Eubact_RibD"/>
</dbReference>
<keyword evidence="8 12" id="KW-0862">Zinc</keyword>
<keyword evidence="10 12" id="KW-0560">Oxidoreductase</keyword>
<dbReference type="InterPro" id="IPR002734">
    <property type="entry name" value="RibDG_C"/>
</dbReference>
<keyword evidence="11" id="KW-0511">Multifunctional enzyme</keyword>
<comment type="similarity">
    <text evidence="4 12">In the N-terminal section; belongs to the cytidine and deoxycytidylate deaminase family.</text>
</comment>
<feature type="binding site" evidence="14">
    <location>
        <position position="191"/>
    </location>
    <ligand>
        <name>substrate</name>
    </ligand>
</feature>
<dbReference type="InterPro" id="IPR002125">
    <property type="entry name" value="CMP_dCMP_dom"/>
</dbReference>
<comment type="pathway">
    <text evidence="2 12">Cofactor biosynthesis; riboflavin biosynthesis; 5-amino-6-(D-ribitylamino)uracil from GTP: step 2/4.</text>
</comment>
<feature type="binding site" evidence="15">
    <location>
        <position position="54"/>
    </location>
    <ligand>
        <name>Zn(2+)</name>
        <dbReference type="ChEBI" id="CHEBI:29105"/>
        <note>catalytic</note>
    </ligand>
</feature>
<dbReference type="InterPro" id="IPR024072">
    <property type="entry name" value="DHFR-like_dom_sf"/>
</dbReference>
<comment type="caution">
    <text evidence="17">The sequence shown here is derived from an EMBL/GenBank/DDBJ whole genome shotgun (WGS) entry which is preliminary data.</text>
</comment>
<evidence type="ECO:0000256" key="6">
    <source>
        <dbReference type="ARBA" id="ARBA00022619"/>
    </source>
</evidence>
<protein>
    <recommendedName>
        <fullName evidence="12">Riboflavin biosynthesis protein RibD</fullName>
    </recommendedName>
    <domain>
        <recommendedName>
            <fullName evidence="12">Diaminohydroxyphosphoribosylaminopyrimidine deaminase</fullName>
            <shortName evidence="12">DRAP deaminase</shortName>
            <ecNumber evidence="12">3.5.4.26</ecNumber>
        </recommendedName>
        <alternativeName>
            <fullName evidence="12">Riboflavin-specific deaminase</fullName>
        </alternativeName>
    </domain>
    <domain>
        <recommendedName>
            <fullName evidence="12">5-amino-6-(5-phosphoribosylamino)uracil reductase</fullName>
            <ecNumber evidence="12">1.1.1.193</ecNumber>
        </recommendedName>
        <alternativeName>
            <fullName evidence="12">HTP reductase</fullName>
        </alternativeName>
    </domain>
</protein>
<dbReference type="CDD" id="cd01284">
    <property type="entry name" value="Riboflavin_deaminase-reductase"/>
    <property type="match status" value="1"/>
</dbReference>
<dbReference type="Proteomes" id="UP000634206">
    <property type="component" value="Unassembled WGS sequence"/>
</dbReference>
<dbReference type="Pfam" id="PF00383">
    <property type="entry name" value="dCMP_cyt_deam_1"/>
    <property type="match status" value="1"/>
</dbReference>
<comment type="catalytic activity">
    <reaction evidence="12">
        <text>5-amino-6-(5-phospho-D-ribitylamino)uracil + NADP(+) = 5-amino-6-(5-phospho-D-ribosylamino)uracil + NADPH + H(+)</text>
        <dbReference type="Rhea" id="RHEA:17845"/>
        <dbReference type="ChEBI" id="CHEBI:15378"/>
        <dbReference type="ChEBI" id="CHEBI:57783"/>
        <dbReference type="ChEBI" id="CHEBI:58349"/>
        <dbReference type="ChEBI" id="CHEBI:58421"/>
        <dbReference type="ChEBI" id="CHEBI:58453"/>
        <dbReference type="EC" id="1.1.1.193"/>
    </reaction>
</comment>
<evidence type="ECO:0000256" key="8">
    <source>
        <dbReference type="ARBA" id="ARBA00022833"/>
    </source>
</evidence>
<comment type="function">
    <text evidence="1 12">Converts 2,5-diamino-6-(ribosylamino)-4(3h)-pyrimidinone 5'-phosphate into 5-amino-6-(ribosylamino)-2,4(1h,3h)-pyrimidinedione 5'-phosphate.</text>
</comment>
<evidence type="ECO:0000256" key="10">
    <source>
        <dbReference type="ARBA" id="ARBA00023002"/>
    </source>
</evidence>
<dbReference type="AlphaFoldDB" id="A0AAE2SB77"/>
<evidence type="ECO:0000259" key="16">
    <source>
        <dbReference type="PROSITE" id="PS51747"/>
    </source>
</evidence>
<evidence type="ECO:0000256" key="15">
    <source>
        <dbReference type="PIRSR" id="PIRSR006769-3"/>
    </source>
</evidence>
<evidence type="ECO:0000256" key="11">
    <source>
        <dbReference type="ARBA" id="ARBA00023268"/>
    </source>
</evidence>
<dbReference type="Gene3D" id="3.40.140.10">
    <property type="entry name" value="Cytidine Deaminase, domain 2"/>
    <property type="match status" value="1"/>
</dbReference>
<sequence length="342" mass="36720">MIPTAYDCKWMQLALREARRGIGLTSPNPAVGAAIVKDGVLLGKGWHQRAGQPHAEREALADARSQNHELSGATIYVTLEPCSSHGRTPPCTDGIMEAGITRVVYGAEDPNPAHRGRARELLTAAGVDVCTGVELAACEHLLRAFAKKQVTGLPWVLVKSAISLDGRITRPPGEGQWLTSAASREQVQALRFESDAIITGGNTLRIDDPALTIRSPHFPAKPQPWRMVITRGYQANLPAHAKVFTDAYAERTLVQEDGDLLAALKQLADRGCNQVMVEAGGVLLGAFLDAGLVDEVAVFYAPMVTGGADAGFAGLPREVPLHGHEYQKIGDDVYLRALVTRD</sequence>
<feature type="binding site" evidence="14">
    <location>
        <position position="278"/>
    </location>
    <ligand>
        <name>substrate</name>
    </ligand>
</feature>
<reference evidence="17" key="1">
    <citation type="submission" date="2021-01" db="EMBL/GenBank/DDBJ databases">
        <title>Modified the classification status of verrucomicrobia.</title>
        <authorList>
            <person name="Feng X."/>
        </authorList>
    </citation>
    <scope>NUCLEOTIDE SEQUENCE</scope>
    <source>
        <strain evidence="17">5K15</strain>
    </source>
</reference>
<dbReference type="SUPFAM" id="SSF53927">
    <property type="entry name" value="Cytidine deaminase-like"/>
    <property type="match status" value="1"/>
</dbReference>
<feature type="binding site" evidence="14">
    <location>
        <begin position="280"/>
        <end position="286"/>
    </location>
    <ligand>
        <name>NADP(+)</name>
        <dbReference type="ChEBI" id="CHEBI:58349"/>
    </ligand>
</feature>
<dbReference type="GO" id="GO:0008270">
    <property type="term" value="F:zinc ion binding"/>
    <property type="evidence" value="ECO:0007669"/>
    <property type="project" value="InterPro"/>
</dbReference>
<feature type="active site" description="Proton donor" evidence="13">
    <location>
        <position position="56"/>
    </location>
</feature>
<comment type="similarity">
    <text evidence="5 12">In the C-terminal section; belongs to the HTP reductase family.</text>
</comment>
<feature type="binding site" evidence="14">
    <location>
        <position position="214"/>
    </location>
    <ligand>
        <name>substrate</name>
    </ligand>
</feature>
<dbReference type="GO" id="GO:0008703">
    <property type="term" value="F:5-amino-6-(5-phosphoribosylamino)uracil reductase activity"/>
    <property type="evidence" value="ECO:0007669"/>
    <property type="project" value="UniProtKB-EC"/>
</dbReference>
<dbReference type="RefSeq" id="WP_309489857.1">
    <property type="nucleotide sequence ID" value="NZ_JAENIG010000006.1"/>
</dbReference>
<evidence type="ECO:0000256" key="9">
    <source>
        <dbReference type="ARBA" id="ARBA00022857"/>
    </source>
</evidence>
<accession>A0AAE2SB77</accession>
<proteinExistence type="inferred from homology"/>
<keyword evidence="18" id="KW-1185">Reference proteome</keyword>
<keyword evidence="9 12" id="KW-0521">NADP</keyword>
<evidence type="ECO:0000256" key="7">
    <source>
        <dbReference type="ARBA" id="ARBA00022723"/>
    </source>
</evidence>
<dbReference type="EC" id="3.5.4.26" evidence="12"/>
<dbReference type="PANTHER" id="PTHR38011:SF7">
    <property type="entry name" value="2,5-DIAMINO-6-RIBOSYLAMINO-4(3H)-PYRIMIDINONE 5'-PHOSPHATE REDUCTASE"/>
    <property type="match status" value="1"/>
</dbReference>
<dbReference type="EMBL" id="JAENIG010000006">
    <property type="protein sequence ID" value="MBK1855243.1"/>
    <property type="molecule type" value="Genomic_DNA"/>
</dbReference>
<dbReference type="Gene3D" id="3.40.430.10">
    <property type="entry name" value="Dihydrofolate Reductase, subunit A"/>
    <property type="match status" value="2"/>
</dbReference>
<comment type="catalytic activity">
    <reaction evidence="12">
        <text>2,5-diamino-6-hydroxy-4-(5-phosphoribosylamino)-pyrimidine + H2O + H(+) = 5-amino-6-(5-phospho-D-ribosylamino)uracil + NH4(+)</text>
        <dbReference type="Rhea" id="RHEA:21868"/>
        <dbReference type="ChEBI" id="CHEBI:15377"/>
        <dbReference type="ChEBI" id="CHEBI:15378"/>
        <dbReference type="ChEBI" id="CHEBI:28938"/>
        <dbReference type="ChEBI" id="CHEBI:58453"/>
        <dbReference type="ChEBI" id="CHEBI:58614"/>
        <dbReference type="EC" id="3.5.4.26"/>
    </reaction>
</comment>
<keyword evidence="6 12" id="KW-0686">Riboflavin biosynthesis</keyword>
<keyword evidence="12 17" id="KW-0378">Hydrolase</keyword>
<evidence type="ECO:0000313" key="17">
    <source>
        <dbReference type="EMBL" id="MBK1855243.1"/>
    </source>
</evidence>
<feature type="binding site" evidence="15">
    <location>
        <position position="82"/>
    </location>
    <ligand>
        <name>Zn(2+)</name>
        <dbReference type="ChEBI" id="CHEBI:29105"/>
        <note>catalytic</note>
    </ligand>
</feature>
<feature type="binding site" evidence="14">
    <location>
        <position position="207"/>
    </location>
    <ligand>
        <name>NADP(+)</name>
        <dbReference type="ChEBI" id="CHEBI:58349"/>
    </ligand>
</feature>
<evidence type="ECO:0000256" key="14">
    <source>
        <dbReference type="PIRSR" id="PIRSR006769-2"/>
    </source>
</evidence>
<dbReference type="InterPro" id="IPR016193">
    <property type="entry name" value="Cytidine_deaminase-like"/>
</dbReference>